<gene>
    <name evidence="8" type="ORF">OB236_06515</name>
</gene>
<evidence type="ECO:0000256" key="6">
    <source>
        <dbReference type="SAM" id="MobiDB-lite"/>
    </source>
</evidence>
<dbReference type="SUPFAM" id="SSF53850">
    <property type="entry name" value="Periplasmic binding protein-like II"/>
    <property type="match status" value="1"/>
</dbReference>
<dbReference type="InterPro" id="IPR050490">
    <property type="entry name" value="Bact_solute-bd_prot1"/>
</dbReference>
<comment type="caution">
    <text evidence="8">The sequence shown here is derived from an EMBL/GenBank/DDBJ whole genome shotgun (WGS) entry which is preliminary data.</text>
</comment>
<evidence type="ECO:0000313" key="8">
    <source>
        <dbReference type="EMBL" id="MCU6791782.1"/>
    </source>
</evidence>
<dbReference type="PROSITE" id="PS51257">
    <property type="entry name" value="PROKAR_LIPOPROTEIN"/>
    <property type="match status" value="1"/>
</dbReference>
<evidence type="ECO:0000256" key="2">
    <source>
        <dbReference type="ARBA" id="ARBA00022729"/>
    </source>
</evidence>
<proteinExistence type="predicted"/>
<keyword evidence="3" id="KW-0472">Membrane</keyword>
<feature type="compositionally biased region" description="Polar residues" evidence="6">
    <location>
        <begin position="28"/>
        <end position="45"/>
    </location>
</feature>
<evidence type="ECO:0000313" key="9">
    <source>
        <dbReference type="Proteomes" id="UP001652445"/>
    </source>
</evidence>
<accession>A0ABT2UB23</accession>
<dbReference type="Pfam" id="PF01547">
    <property type="entry name" value="SBP_bac_1"/>
    <property type="match status" value="1"/>
</dbReference>
<dbReference type="Proteomes" id="UP001652445">
    <property type="component" value="Unassembled WGS sequence"/>
</dbReference>
<dbReference type="PANTHER" id="PTHR43649">
    <property type="entry name" value="ARABINOSE-BINDING PROTEIN-RELATED"/>
    <property type="match status" value="1"/>
</dbReference>
<dbReference type="EMBL" id="JAOQIO010000015">
    <property type="protein sequence ID" value="MCU6791782.1"/>
    <property type="molecule type" value="Genomic_DNA"/>
</dbReference>
<dbReference type="Gene3D" id="3.40.190.10">
    <property type="entry name" value="Periplasmic binding protein-like II"/>
    <property type="match status" value="3"/>
</dbReference>
<keyword evidence="2 7" id="KW-0732">Signal</keyword>
<name>A0ABT2UB23_9BACL</name>
<dbReference type="CDD" id="cd13580">
    <property type="entry name" value="PBP2_AlgQ_like_1"/>
    <property type="match status" value="1"/>
</dbReference>
<keyword evidence="9" id="KW-1185">Reference proteome</keyword>
<keyword evidence="5" id="KW-0449">Lipoprotein</keyword>
<evidence type="ECO:0000256" key="4">
    <source>
        <dbReference type="ARBA" id="ARBA00023139"/>
    </source>
</evidence>
<protein>
    <submittedName>
        <fullName evidence="8">Extracellular solute-binding protein</fullName>
    </submittedName>
</protein>
<dbReference type="PANTHER" id="PTHR43649:SF33">
    <property type="entry name" value="POLYGALACTURONAN_RHAMNOGALACTURONAN-BINDING PROTEIN YTCQ"/>
    <property type="match status" value="1"/>
</dbReference>
<evidence type="ECO:0000256" key="1">
    <source>
        <dbReference type="ARBA" id="ARBA00022475"/>
    </source>
</evidence>
<feature type="chain" id="PRO_5046663576" evidence="7">
    <location>
        <begin position="29"/>
        <end position="558"/>
    </location>
</feature>
<sequence length="558" mass="62097">MRGSIRIKFLTGLLSMSLVFVTACSSNSSEGTTSVANKPSTSPQVQGKIDPLGKYDTPIEITTVRSLDPNLKFKDSDNLEKNIWTKKIENELGIKIKNNWIVNGAQYEQKLNVAIASNDLPDFIQLPPAQFMQLVDNNQLMDITGLVDQYGSPMLKEYLKSDGGLSVDTATVKGKLMGIPTMSSIIDSSPILWIRMDWLKKLNLPEPKTMDDALKIIDAFTNQDPDRNGKKDTVGFLASKELWTGYPRLTGFFNGYHAYPNMWIKDSNGKLVFGGIQPEMKAALGKLQQLYKTGQIDQEFGVKDSKKVEESVASSKNGVFFGAMWAPLTVLQANKNNDPNAEWKAFPVLSADGNPALAQNGAPGANAYFTAINKNAKHPEAVIKMLNLFVEKMWGATADPEFVSADAVSMGYHKYPPVSVFMANKNLTQHLKVTEAMKTKDVTKLNGEEKSTYDLIMKFKEGDSKQWSQDRVFGEESSYTVINNYKKDNLLKKDEMYLAPTPTMVQKKSTLDKMSDEMITKIILGASVDEFDKFIGDWKKLGGDEITKEINDTFAARK</sequence>
<feature type="signal peptide" evidence="7">
    <location>
        <begin position="1"/>
        <end position="28"/>
    </location>
</feature>
<evidence type="ECO:0000256" key="5">
    <source>
        <dbReference type="ARBA" id="ARBA00023288"/>
    </source>
</evidence>
<keyword evidence="4" id="KW-0564">Palmitate</keyword>
<dbReference type="RefSeq" id="WP_262683228.1">
    <property type="nucleotide sequence ID" value="NZ_JAOQIO010000015.1"/>
</dbReference>
<keyword evidence="1" id="KW-1003">Cell membrane</keyword>
<feature type="region of interest" description="Disordered" evidence="6">
    <location>
        <begin position="28"/>
        <end position="49"/>
    </location>
</feature>
<organism evidence="8 9">
    <name type="scientific">Paenibacillus baimaensis</name>
    <dbReference type="NCBI Taxonomy" id="2982185"/>
    <lineage>
        <taxon>Bacteria</taxon>
        <taxon>Bacillati</taxon>
        <taxon>Bacillota</taxon>
        <taxon>Bacilli</taxon>
        <taxon>Bacillales</taxon>
        <taxon>Paenibacillaceae</taxon>
        <taxon>Paenibacillus</taxon>
    </lineage>
</organism>
<reference evidence="8 9" key="1">
    <citation type="submission" date="2022-09" db="EMBL/GenBank/DDBJ databases">
        <authorList>
            <person name="Han X.L."/>
            <person name="Wang Q."/>
            <person name="Lu T."/>
        </authorList>
    </citation>
    <scope>NUCLEOTIDE SEQUENCE [LARGE SCALE GENOMIC DNA]</scope>
    <source>
        <strain evidence="8 9">WQ 127069</strain>
    </source>
</reference>
<dbReference type="InterPro" id="IPR006059">
    <property type="entry name" value="SBP"/>
</dbReference>
<evidence type="ECO:0000256" key="7">
    <source>
        <dbReference type="SAM" id="SignalP"/>
    </source>
</evidence>
<evidence type="ECO:0000256" key="3">
    <source>
        <dbReference type="ARBA" id="ARBA00023136"/>
    </source>
</evidence>